<evidence type="ECO:0000256" key="1">
    <source>
        <dbReference type="ARBA" id="ARBA00001913"/>
    </source>
</evidence>
<dbReference type="InterPro" id="IPR008928">
    <property type="entry name" value="6-hairpin_glycosidase_sf"/>
</dbReference>
<evidence type="ECO:0000256" key="2">
    <source>
        <dbReference type="ARBA" id="ARBA00011245"/>
    </source>
</evidence>
<dbReference type="GO" id="GO:0030246">
    <property type="term" value="F:carbohydrate binding"/>
    <property type="evidence" value="ECO:0007669"/>
    <property type="project" value="InterPro"/>
</dbReference>
<sequence>MKTRIINIKLILLMVFFVSSCTKKSKQKAPIHAVDYTQYVNPFIGTQNEGHTFPGATTPLGMVQPSPESYNIHYKGYEMDHIAGYQYNDPWLIGFTQTHLNGVGCPSMSDILLQPLNTDTINSESRFNYKSTYTKDSEIAKPGYYKVYLDNFKVQVELTATERVAYHRYTYDNEKNAKLLIDLQYGVSWDINEIPLNILEANQQFEDDYTLTGYRKARVWAPRDLYYVIKFNKKIVKKQELTPPENKGEKAPRYILDFDMQGATVLEVKIGVSTVGIAEAKKNLDTEISTWNSFDSIRAATNKKWNDILAKFHLKANEDKKVAFYTSLYHLYIQPNNIADVDGRFRSADSGVQNAASGKYYSTLSLWDTYRAANPMYTILSPDLVSDINTSMLDSYKFMTVDSLNPKEANKYLPRWQLWGQETHTMVGNHAVPVIVDAYLKGIKPKGYSDQEIFDAVWTSLTKPHYRNHVELIDSFGYIPYDVKLSSIDDGRETVSRLLENTYDDYAGALLAEKLGKQKEADFLKKRATYYKNVYNKESGFMRGKNAKGEFKKDIDLSEVVGEWLKGSDFTEGNAYHYQFHVLHDISGLVDIMGGKTEFGKKLDNLFYSEFKPEVKTLVWNIHGTYGQYWHGNEPCHHLPYLYKYSDKPYKTDKIIKTLIDEYYYTKPDGLMGNDDCGQMSAWYMFGVLGFYPVNPTGGQYILGAPQVEQVKINLPNRNTFTIKAKNLSDTSFIVESVTLNGEVLNRNYITHEEIINGGELVFEMTEEAPLLKYLN</sequence>
<feature type="chain" id="PRO_5011652460" evidence="4">
    <location>
        <begin position="21"/>
        <end position="776"/>
    </location>
</feature>
<evidence type="ECO:0000256" key="4">
    <source>
        <dbReference type="SAM" id="SignalP"/>
    </source>
</evidence>
<comment type="cofactor">
    <cofactor evidence="1">
        <name>Ca(2+)</name>
        <dbReference type="ChEBI" id="CHEBI:29108"/>
    </cofactor>
</comment>
<evidence type="ECO:0000256" key="3">
    <source>
        <dbReference type="ARBA" id="ARBA00022837"/>
    </source>
</evidence>
<keyword evidence="8" id="KW-1185">Reference proteome</keyword>
<dbReference type="InterPro" id="IPR012939">
    <property type="entry name" value="Glyco_hydro_92"/>
</dbReference>
<accession>A0A1I1PZ22</accession>
<dbReference type="PANTHER" id="PTHR12143:SF39">
    <property type="entry name" value="SECRETED PROTEIN"/>
    <property type="match status" value="1"/>
</dbReference>
<dbReference type="AlphaFoldDB" id="A0A1I1PZ22"/>
<dbReference type="Pfam" id="PF17678">
    <property type="entry name" value="Glyco_hydro_92N"/>
    <property type="match status" value="1"/>
</dbReference>
<dbReference type="EMBL" id="FOMI01000004">
    <property type="protein sequence ID" value="SFD12868.1"/>
    <property type="molecule type" value="Genomic_DNA"/>
</dbReference>
<dbReference type="Pfam" id="PF07971">
    <property type="entry name" value="Glyco_hydro_92"/>
    <property type="match status" value="1"/>
</dbReference>
<protein>
    <submittedName>
        <fullName evidence="7">Alpha-1,2-mannosidase, putative</fullName>
    </submittedName>
</protein>
<feature type="domain" description="Glycosyl hydrolase family 92 N-terminal" evidence="6">
    <location>
        <begin position="39"/>
        <end position="273"/>
    </location>
</feature>
<evidence type="ECO:0000313" key="8">
    <source>
        <dbReference type="Proteomes" id="UP000199439"/>
    </source>
</evidence>
<dbReference type="PANTHER" id="PTHR12143">
    <property type="entry name" value="PEPTIDE N-GLYCANASE PNGASE -RELATED"/>
    <property type="match status" value="1"/>
</dbReference>
<dbReference type="GO" id="GO:0000224">
    <property type="term" value="F:peptide-N4-(N-acetyl-beta-glucosaminyl)asparagine amidase activity"/>
    <property type="evidence" value="ECO:0007669"/>
    <property type="project" value="TreeGrafter"/>
</dbReference>
<reference evidence="8" key="1">
    <citation type="submission" date="2016-10" db="EMBL/GenBank/DDBJ databases">
        <authorList>
            <person name="Varghese N."/>
            <person name="Submissions S."/>
        </authorList>
    </citation>
    <scope>NUCLEOTIDE SEQUENCE [LARGE SCALE GENOMIC DNA]</scope>
    <source>
        <strain evidence="8">DSM 25730</strain>
    </source>
</reference>
<dbReference type="STRING" id="870482.SAMN04487987_104199"/>
<dbReference type="RefSeq" id="WP_092851195.1">
    <property type="nucleotide sequence ID" value="NZ_FOMI01000004.1"/>
</dbReference>
<organism evidence="7 8">
    <name type="scientific">Algibacter pectinivorans</name>
    <dbReference type="NCBI Taxonomy" id="870482"/>
    <lineage>
        <taxon>Bacteria</taxon>
        <taxon>Pseudomonadati</taxon>
        <taxon>Bacteroidota</taxon>
        <taxon>Flavobacteriia</taxon>
        <taxon>Flavobacteriales</taxon>
        <taxon>Flavobacteriaceae</taxon>
        <taxon>Algibacter</taxon>
    </lineage>
</organism>
<dbReference type="Gene3D" id="2.70.98.10">
    <property type="match status" value="1"/>
</dbReference>
<dbReference type="Gene3D" id="3.30.2080.10">
    <property type="entry name" value="GH92 mannosidase domain"/>
    <property type="match status" value="1"/>
</dbReference>
<evidence type="ECO:0000259" key="5">
    <source>
        <dbReference type="Pfam" id="PF07971"/>
    </source>
</evidence>
<dbReference type="GO" id="GO:0005975">
    <property type="term" value="P:carbohydrate metabolic process"/>
    <property type="evidence" value="ECO:0007669"/>
    <property type="project" value="InterPro"/>
</dbReference>
<dbReference type="Gene3D" id="1.20.1050.60">
    <property type="entry name" value="alpha-1,2-mannosidase"/>
    <property type="match status" value="1"/>
</dbReference>
<dbReference type="Proteomes" id="UP000199439">
    <property type="component" value="Unassembled WGS sequence"/>
</dbReference>
<dbReference type="GO" id="GO:0006516">
    <property type="term" value="P:glycoprotein catabolic process"/>
    <property type="evidence" value="ECO:0007669"/>
    <property type="project" value="TreeGrafter"/>
</dbReference>
<keyword evidence="4" id="KW-0732">Signal</keyword>
<dbReference type="NCBIfam" id="TIGR01180">
    <property type="entry name" value="aman2_put"/>
    <property type="match status" value="1"/>
</dbReference>
<evidence type="ECO:0000259" key="6">
    <source>
        <dbReference type="Pfam" id="PF17678"/>
    </source>
</evidence>
<gene>
    <name evidence="7" type="ORF">SAMN04487987_104199</name>
</gene>
<feature type="domain" description="Glycosyl hydrolase family 92" evidence="5">
    <location>
        <begin position="279"/>
        <end position="766"/>
    </location>
</feature>
<feature type="signal peptide" evidence="4">
    <location>
        <begin position="1"/>
        <end position="20"/>
    </location>
</feature>
<dbReference type="GO" id="GO:0005829">
    <property type="term" value="C:cytosol"/>
    <property type="evidence" value="ECO:0007669"/>
    <property type="project" value="TreeGrafter"/>
</dbReference>
<proteinExistence type="predicted"/>
<dbReference type="InterPro" id="IPR050883">
    <property type="entry name" value="PNGase"/>
</dbReference>
<dbReference type="InterPro" id="IPR041371">
    <property type="entry name" value="GH92_N"/>
</dbReference>
<name>A0A1I1PZ22_9FLAO</name>
<dbReference type="PROSITE" id="PS51257">
    <property type="entry name" value="PROKAR_LIPOPROTEIN"/>
    <property type="match status" value="1"/>
</dbReference>
<dbReference type="FunFam" id="3.30.2080.10:FF:000001">
    <property type="entry name" value="Alpha-1,2-mannosidase subfamily"/>
    <property type="match status" value="1"/>
</dbReference>
<dbReference type="SUPFAM" id="SSF48208">
    <property type="entry name" value="Six-hairpin glycosidases"/>
    <property type="match status" value="1"/>
</dbReference>
<keyword evidence="3" id="KW-0106">Calcium</keyword>
<dbReference type="OrthoDB" id="9804511at2"/>
<dbReference type="InterPro" id="IPR005887">
    <property type="entry name" value="GH92_a_mannosidase_put"/>
</dbReference>
<evidence type="ECO:0000313" key="7">
    <source>
        <dbReference type="EMBL" id="SFD12868.1"/>
    </source>
</evidence>
<comment type="subunit">
    <text evidence="2">Monomer.</text>
</comment>
<dbReference type="InterPro" id="IPR014718">
    <property type="entry name" value="GH-type_carb-bd"/>
</dbReference>
<dbReference type="Gene3D" id="1.20.1610.10">
    <property type="entry name" value="alpha-1,2-mannosidases domains"/>
    <property type="match status" value="1"/>
</dbReference>